<keyword evidence="1" id="KW-0812">Transmembrane</keyword>
<evidence type="ECO:0000256" key="1">
    <source>
        <dbReference type="SAM" id="Phobius"/>
    </source>
</evidence>
<keyword evidence="1" id="KW-1133">Transmembrane helix</keyword>
<evidence type="ECO:0000313" key="3">
    <source>
        <dbReference type="Proteomes" id="UP000437562"/>
    </source>
</evidence>
<keyword evidence="1" id="KW-0472">Membrane</keyword>
<sequence>MEVPPYRYQAKILKYPLNKNFVFFTAPNFIFIVLGQPVLLD</sequence>
<accession>A0A654AVS0</accession>
<proteinExistence type="predicted"/>
<evidence type="ECO:0000313" key="2">
    <source>
        <dbReference type="EMBL" id="VXC71224.1"/>
    </source>
</evidence>
<name>A0A654AVS0_BACMY</name>
<organism evidence="2 3">
    <name type="scientific">Bacillus mycoides</name>
    <dbReference type="NCBI Taxonomy" id="1405"/>
    <lineage>
        <taxon>Bacteria</taxon>
        <taxon>Bacillati</taxon>
        <taxon>Bacillota</taxon>
        <taxon>Bacilli</taxon>
        <taxon>Bacillales</taxon>
        <taxon>Bacillaceae</taxon>
        <taxon>Bacillus</taxon>
        <taxon>Bacillus cereus group</taxon>
    </lineage>
</organism>
<gene>
    <name evidence="2" type="ORF">BACI71_60092</name>
</gene>
<reference evidence="2 3" key="1">
    <citation type="submission" date="2019-10" db="EMBL/GenBank/DDBJ databases">
        <authorList>
            <person name="Karimi E."/>
        </authorList>
    </citation>
    <scope>NUCLEOTIDE SEQUENCE [LARGE SCALE GENOMIC DNA]</scope>
    <source>
        <strain evidence="2">Bacillus sp. 71</strain>
    </source>
</reference>
<feature type="transmembrane region" description="Helical" evidence="1">
    <location>
        <begin position="21"/>
        <end position="40"/>
    </location>
</feature>
<protein>
    <submittedName>
        <fullName evidence="2">Uncharacterized protein</fullName>
    </submittedName>
</protein>
<dbReference type="AlphaFoldDB" id="A0A654AVS0"/>
<dbReference type="Proteomes" id="UP000437562">
    <property type="component" value="Unassembled WGS sequence"/>
</dbReference>
<dbReference type="EMBL" id="CABWMC010000031">
    <property type="protein sequence ID" value="VXC71224.1"/>
    <property type="molecule type" value="Genomic_DNA"/>
</dbReference>